<dbReference type="InterPro" id="IPR013244">
    <property type="entry name" value="Sec39_domain"/>
</dbReference>
<dbReference type="SUPFAM" id="SSF82171">
    <property type="entry name" value="DPP6 N-terminal domain-like"/>
    <property type="match status" value="1"/>
</dbReference>
<accession>A0A814Q4D8</accession>
<evidence type="ECO:0000256" key="2">
    <source>
        <dbReference type="ARBA" id="ARBA00022448"/>
    </source>
</evidence>
<keyword evidence="2" id="KW-0813">Transport</keyword>
<keyword evidence="4" id="KW-0653">Protein transport</keyword>
<protein>
    <recommendedName>
        <fullName evidence="5">Sec39 domain-containing protein</fullName>
    </recommendedName>
</protein>
<dbReference type="PANTHER" id="PTHR15922">
    <property type="entry name" value="NEUROBLASTOMA-AMPLIFIED SEQUENCE"/>
    <property type="match status" value="1"/>
</dbReference>
<dbReference type="GO" id="GO:0006890">
    <property type="term" value="P:retrograde vesicle-mediated transport, Golgi to endoplasmic reticulum"/>
    <property type="evidence" value="ECO:0007669"/>
    <property type="project" value="InterPro"/>
</dbReference>
<comment type="caution">
    <text evidence="6">The sequence shown here is derived from an EMBL/GenBank/DDBJ whole genome shotgun (WGS) entry which is preliminary data.</text>
</comment>
<dbReference type="OrthoDB" id="19988at2759"/>
<name>A0A814Q4D8_ADIRI</name>
<dbReference type="Gene3D" id="2.130.10.10">
    <property type="entry name" value="YVTN repeat-like/Quinoprotein amine dehydrogenase"/>
    <property type="match status" value="1"/>
</dbReference>
<evidence type="ECO:0000256" key="1">
    <source>
        <dbReference type="ARBA" id="ARBA00004240"/>
    </source>
</evidence>
<comment type="subcellular location">
    <subcellularLocation>
        <location evidence="1">Endoplasmic reticulum</location>
    </subcellularLocation>
</comment>
<dbReference type="GO" id="GO:0070939">
    <property type="term" value="C:Dsl1/NZR complex"/>
    <property type="evidence" value="ECO:0007669"/>
    <property type="project" value="TreeGrafter"/>
</dbReference>
<evidence type="ECO:0000256" key="4">
    <source>
        <dbReference type="ARBA" id="ARBA00022927"/>
    </source>
</evidence>
<sequence length="1900" mass="222462">MSGELLFELIDKAQWSFERKVTRTGKDQSWSLNTTFKRWFSSSITISPNAQRFLQQSGRYSSPVSVHIPSDRLALVINNNLCIISLVTSDVLLEIPLDVIQSDEYNYLNNLAWSNNGKFIAYGHWSGAVCVYSSIDGQVLHELTTKSLNRREDSFVQMWFSGSDASQFIDLLCLKRSGELIRYVMSVDDIASCANEKFEYSIACAIIDENLNQLYVVPFDTKSIFVWKIVDTKPSIIKIKEIREDDNDVYIYGLSLSPNETFLAAILSDQSVVLYQNDEQLHRLTNLKIPENRSFICNLDYWDDKTLILFYSDGSMSFHEGTKSLEEYRYKPNQFNAWPRLCHRPLSNELFLIDCQINPIHDDENDDEQHVNIVTRLFRSFQDSTESINERLILLEHSDPCRLIENLISSGDYGGALRICDVFDRKDLADQIHEKEARSSSSQIGEHLTRIQSRLHVLQLCTTILYPSGDEQLRLIRFGLDQATKEQLFNSLYYSDQPFFQSIYKENLALNDLQAKSVPLTIPQKQILLYRRKLLDERRKLYLYEDLIEKCQVFQEYQSNVFDKFREWTYQQIAIRCARKGCLNGLKLVLDRAIPSIPSADLLSILTEIPETITLAEYEDLIPEFSTMNNEDEVVQRKENDWSDKYITQSEETIQPIDQSVYVQWYKERILSFESFGFLENSLQLCKHAVENENLQEFSSLYNNLRIEFLLSKSCEQDLTLEQLENMPKEDVLELVLTFKNDSNEDDIDKRIQQVLLPIMEFSHQSNEYLKNICIKKLQNDVDIYPIVRSLKTKVIFTQNQFDQFIRDLVFHVNSITQLPICQQLLSLIQQKQDLEYVIRTCTIFMKWSVKMIPSEMLRVMESEESLSNAIVLLIQSAIKKEMHRISISTGNELYHDIEQIARHRLSSQTLSNLFISSLLKSDSIECFQIVRSNLSTLQIPLIIQAATDYIDSAKNSQDRSILLAKHCLDLIDDPSVVMNERNLIESQNICDFFHYSITPIEIRRHPNPIQIIPAILNSNPQAYKNTGKLISLALSLPTGNKQNRKYQCMLYIADHCLKIEDLNLCGELCSYLIEENYAPSWKCCWALINKNSSFIDESILSFISRHCDEILLEDVLRKSILIRDRSIPNEEFQVTSTYSYYFNSFYDRDYSQQMDFKQIPLLKSPPIDEKSAIKYINIDTPLSIMVYLASNTKNDLMIEKDNEYALQLSIYCQSLMRSSYPRNFHAIPSSVLDKTLIENNENYNRLVQDRQYSILNQLDNSIDLNRFKIDSEYRRLTILGLFMCDNPSFDYAEQLAIKYDISVDECHHSYIEHLLTSSNLSLNEIRKKMKPFLTSERLKKNRQIKLDLVKRLHTHVFPLIDGKDYERLKLFYDIKKSLGDLTQAQKHIQAIQQLTNILNYDFDYKLFLSSPGTFIETYGNDSNIINLGLTLDQVKASSTFVATSSWIYSYYLRVNPSSSFIFDLLPRITSFEDFKVLLIHLISSREILSIEKRIEILEFSLNLIQSKEDEQWKTLEDMLIQCLTRLRTLSKLAGNYSEDELNQLDQCEEISEQEEILSDLLIQHEQFDLIIYLKNSIFEEISIYRILQLTIEKLSDKIRSSDEHSFSRLNTLLESISLDGIDEKELFSCLQQMCRSEKIDRRVRFKLIEKLDQMFDKQNLESDDLLLFEQYRLSTLLSSFDSFTELKKEDIETDENRCQLFQKYLSKAKRLIHFEALFQILNKTWSKEQIEQMKGSHGLSLKNELILTMIEQNSDWERILSENIVQFDEEEMMSLIQYLYETKELNSYAYKLWLINPISSFAELLFRSPFESVIDRKFLSMSIERKRVSDILTINPLLFDYYLNERLSNDEKRKLQEELEDNEEFLFKLAQLFIHKEGYSSFTSFGLIIDTLQKYFINK</sequence>
<proteinExistence type="predicted"/>
<keyword evidence="3" id="KW-0256">Endoplasmic reticulum</keyword>
<dbReference type="EMBL" id="CAJNOJ010000102">
    <property type="protein sequence ID" value="CAF1114596.1"/>
    <property type="molecule type" value="Genomic_DNA"/>
</dbReference>
<dbReference type="Proteomes" id="UP000663852">
    <property type="component" value="Unassembled WGS sequence"/>
</dbReference>
<dbReference type="GO" id="GO:0000149">
    <property type="term" value="F:SNARE binding"/>
    <property type="evidence" value="ECO:0007669"/>
    <property type="project" value="TreeGrafter"/>
</dbReference>
<evidence type="ECO:0000256" key="3">
    <source>
        <dbReference type="ARBA" id="ARBA00022824"/>
    </source>
</evidence>
<reference evidence="6" key="1">
    <citation type="submission" date="2021-02" db="EMBL/GenBank/DDBJ databases">
        <authorList>
            <person name="Nowell W R."/>
        </authorList>
    </citation>
    <scope>NUCLEOTIDE SEQUENCE</scope>
</reference>
<gene>
    <name evidence="6" type="ORF">EDS130_LOCUS20715</name>
</gene>
<organism evidence="6 7">
    <name type="scientific">Adineta ricciae</name>
    <name type="common">Rotifer</name>
    <dbReference type="NCBI Taxonomy" id="249248"/>
    <lineage>
        <taxon>Eukaryota</taxon>
        <taxon>Metazoa</taxon>
        <taxon>Spiralia</taxon>
        <taxon>Gnathifera</taxon>
        <taxon>Rotifera</taxon>
        <taxon>Eurotatoria</taxon>
        <taxon>Bdelloidea</taxon>
        <taxon>Adinetida</taxon>
        <taxon>Adinetidae</taxon>
        <taxon>Adineta</taxon>
    </lineage>
</organism>
<dbReference type="InterPro" id="IPR015943">
    <property type="entry name" value="WD40/YVTN_repeat-like_dom_sf"/>
</dbReference>
<evidence type="ECO:0000313" key="6">
    <source>
        <dbReference type="EMBL" id="CAF1114596.1"/>
    </source>
</evidence>
<evidence type="ECO:0000313" key="7">
    <source>
        <dbReference type="Proteomes" id="UP000663852"/>
    </source>
</evidence>
<evidence type="ECO:0000259" key="5">
    <source>
        <dbReference type="Pfam" id="PF08314"/>
    </source>
</evidence>
<feature type="domain" description="Sec39" evidence="5">
    <location>
        <begin position="891"/>
        <end position="1040"/>
    </location>
</feature>
<feature type="domain" description="Sec39" evidence="5">
    <location>
        <begin position="574"/>
        <end position="767"/>
    </location>
</feature>
<dbReference type="GO" id="GO:0015031">
    <property type="term" value="P:protein transport"/>
    <property type="evidence" value="ECO:0007669"/>
    <property type="project" value="UniProtKB-KW"/>
</dbReference>
<dbReference type="PANTHER" id="PTHR15922:SF2">
    <property type="entry name" value="NBAS SUBUNIT OF NRZ TETHERING COMPLEX"/>
    <property type="match status" value="1"/>
</dbReference>
<dbReference type="Pfam" id="PF08314">
    <property type="entry name" value="Sec39"/>
    <property type="match status" value="2"/>
</dbReference>